<dbReference type="GO" id="GO:0020037">
    <property type="term" value="F:heme binding"/>
    <property type="evidence" value="ECO:0007669"/>
    <property type="project" value="InterPro"/>
</dbReference>
<dbReference type="SUPFAM" id="SSF48113">
    <property type="entry name" value="Heme-dependent peroxidases"/>
    <property type="match status" value="1"/>
</dbReference>
<reference evidence="4 5" key="1">
    <citation type="journal article" date="2020" name="Cell">
        <title>Large-Scale Comparative Analyses of Tick Genomes Elucidate Their Genetic Diversity and Vector Capacities.</title>
        <authorList>
            <consortium name="Tick Genome and Microbiome Consortium (TIGMIC)"/>
            <person name="Jia N."/>
            <person name="Wang J."/>
            <person name="Shi W."/>
            <person name="Du L."/>
            <person name="Sun Y."/>
            <person name="Zhan W."/>
            <person name="Jiang J.F."/>
            <person name="Wang Q."/>
            <person name="Zhang B."/>
            <person name="Ji P."/>
            <person name="Bell-Sakyi L."/>
            <person name="Cui X.M."/>
            <person name="Yuan T.T."/>
            <person name="Jiang B.G."/>
            <person name="Yang W.F."/>
            <person name="Lam T.T."/>
            <person name="Chang Q.C."/>
            <person name="Ding S.J."/>
            <person name="Wang X.J."/>
            <person name="Zhu J.G."/>
            <person name="Ruan X.D."/>
            <person name="Zhao L."/>
            <person name="Wei J.T."/>
            <person name="Ye R.Z."/>
            <person name="Que T.C."/>
            <person name="Du C.H."/>
            <person name="Zhou Y.H."/>
            <person name="Cheng J.X."/>
            <person name="Dai P.F."/>
            <person name="Guo W.B."/>
            <person name="Han X.H."/>
            <person name="Huang E.J."/>
            <person name="Li L.F."/>
            <person name="Wei W."/>
            <person name="Gao Y.C."/>
            <person name="Liu J.Z."/>
            <person name="Shao H.Z."/>
            <person name="Wang X."/>
            <person name="Wang C.C."/>
            <person name="Yang T.C."/>
            <person name="Huo Q.B."/>
            <person name="Li W."/>
            <person name="Chen H.Y."/>
            <person name="Chen S.E."/>
            <person name="Zhou L.G."/>
            <person name="Ni X.B."/>
            <person name="Tian J.H."/>
            <person name="Sheng Y."/>
            <person name="Liu T."/>
            <person name="Pan Y.S."/>
            <person name="Xia L.Y."/>
            <person name="Li J."/>
            <person name="Zhao F."/>
            <person name="Cao W.C."/>
        </authorList>
    </citation>
    <scope>NUCLEOTIDE SEQUENCE [LARGE SCALE GENOMIC DNA]</scope>
    <source>
        <strain evidence="4">HaeL-2018</strain>
    </source>
</reference>
<gene>
    <name evidence="4" type="ORF">HPB48_006482</name>
</gene>
<dbReference type="OMA" id="NDFRERC"/>
<evidence type="ECO:0000256" key="3">
    <source>
        <dbReference type="SAM" id="MobiDB-lite"/>
    </source>
</evidence>
<dbReference type="InterPro" id="IPR010255">
    <property type="entry name" value="Haem_peroxidase_sf"/>
</dbReference>
<dbReference type="GO" id="GO:0046872">
    <property type="term" value="F:metal ion binding"/>
    <property type="evidence" value="ECO:0007669"/>
    <property type="project" value="UniProtKB-KW"/>
</dbReference>
<keyword evidence="1" id="KW-0575">Peroxidase</keyword>
<evidence type="ECO:0000313" key="4">
    <source>
        <dbReference type="EMBL" id="KAH9363376.1"/>
    </source>
</evidence>
<organism evidence="4 5">
    <name type="scientific">Haemaphysalis longicornis</name>
    <name type="common">Bush tick</name>
    <dbReference type="NCBI Taxonomy" id="44386"/>
    <lineage>
        <taxon>Eukaryota</taxon>
        <taxon>Metazoa</taxon>
        <taxon>Ecdysozoa</taxon>
        <taxon>Arthropoda</taxon>
        <taxon>Chelicerata</taxon>
        <taxon>Arachnida</taxon>
        <taxon>Acari</taxon>
        <taxon>Parasitiformes</taxon>
        <taxon>Ixodida</taxon>
        <taxon>Ixodoidea</taxon>
        <taxon>Ixodidae</taxon>
        <taxon>Haemaphysalinae</taxon>
        <taxon>Haemaphysalis</taxon>
    </lineage>
</organism>
<keyword evidence="2" id="KW-0408">Iron</keyword>
<dbReference type="OrthoDB" id="823504at2759"/>
<dbReference type="AlphaFoldDB" id="A0A9J6FLT7"/>
<dbReference type="GO" id="GO:0005615">
    <property type="term" value="C:extracellular space"/>
    <property type="evidence" value="ECO:0007669"/>
    <property type="project" value="TreeGrafter"/>
</dbReference>
<dbReference type="EMBL" id="JABSTR010000002">
    <property type="protein sequence ID" value="KAH9363376.1"/>
    <property type="molecule type" value="Genomic_DNA"/>
</dbReference>
<dbReference type="Pfam" id="PF03098">
    <property type="entry name" value="An_peroxidase"/>
    <property type="match status" value="1"/>
</dbReference>
<sequence length="257" mass="29447">MRFGHFLINPVLLRLGSDWRSVPEGPVPLRRAFFAPHLLLREGGIDPLMRGLMAAPVLRRTRTSMDRLVDTCHLASFNIQRGRDHGMPGYNSWRQFCNLSRASSFEDLRHEITSAELRRKLERLYKTPDNIDVWVGAISEEPTPGSKVGPTLSCLLSQQFARLRDGDRLWYLNDGTFTEEQRQELRRSSLARVLCENGDNITHVTRDAFTLPERQPGGIVHCREVPALNLEPWREHSSGKGSEQNHERNFAVRKKQG</sequence>
<dbReference type="InterPro" id="IPR037120">
    <property type="entry name" value="Haem_peroxidase_sf_animal"/>
</dbReference>
<dbReference type="PANTHER" id="PTHR11475">
    <property type="entry name" value="OXIDASE/PEROXIDASE"/>
    <property type="match status" value="1"/>
</dbReference>
<keyword evidence="2" id="KW-0349">Heme</keyword>
<dbReference type="VEuPathDB" id="VectorBase:HLOH_052472"/>
<dbReference type="PRINTS" id="PR00457">
    <property type="entry name" value="ANPEROXIDASE"/>
</dbReference>
<dbReference type="GO" id="GO:0004601">
    <property type="term" value="F:peroxidase activity"/>
    <property type="evidence" value="ECO:0007669"/>
    <property type="project" value="UniProtKB-KW"/>
</dbReference>
<evidence type="ECO:0000256" key="1">
    <source>
        <dbReference type="ARBA" id="ARBA00022559"/>
    </source>
</evidence>
<keyword evidence="5" id="KW-1185">Reference proteome</keyword>
<dbReference type="PANTHER" id="PTHR11475:SF58">
    <property type="entry name" value="PEROXIDASIN"/>
    <property type="match status" value="1"/>
</dbReference>
<dbReference type="InterPro" id="IPR019791">
    <property type="entry name" value="Haem_peroxidase_animal"/>
</dbReference>
<feature type="binding site" description="axial binding residue" evidence="2">
    <location>
        <position position="5"/>
    </location>
    <ligand>
        <name>heme b</name>
        <dbReference type="ChEBI" id="CHEBI:60344"/>
    </ligand>
    <ligandPart>
        <name>Fe</name>
        <dbReference type="ChEBI" id="CHEBI:18248"/>
    </ligandPart>
</feature>
<feature type="region of interest" description="Disordered" evidence="3">
    <location>
        <begin position="233"/>
        <end position="257"/>
    </location>
</feature>
<accession>A0A9J6FLT7</accession>
<protein>
    <recommendedName>
        <fullName evidence="6">Peroxidase</fullName>
    </recommendedName>
</protein>
<evidence type="ECO:0008006" key="6">
    <source>
        <dbReference type="Google" id="ProtNLM"/>
    </source>
</evidence>
<name>A0A9J6FLT7_HAELO</name>
<feature type="compositionally biased region" description="Basic and acidic residues" evidence="3">
    <location>
        <begin position="233"/>
        <end position="250"/>
    </location>
</feature>
<dbReference type="Proteomes" id="UP000821853">
    <property type="component" value="Chromosome 10"/>
</dbReference>
<evidence type="ECO:0000313" key="5">
    <source>
        <dbReference type="Proteomes" id="UP000821853"/>
    </source>
</evidence>
<dbReference type="Gene3D" id="1.10.640.10">
    <property type="entry name" value="Haem peroxidase domain superfamily, animal type"/>
    <property type="match status" value="1"/>
</dbReference>
<evidence type="ECO:0000256" key="2">
    <source>
        <dbReference type="PIRSR" id="PIRSR619791-2"/>
    </source>
</evidence>
<dbReference type="GO" id="GO:0006979">
    <property type="term" value="P:response to oxidative stress"/>
    <property type="evidence" value="ECO:0007669"/>
    <property type="project" value="InterPro"/>
</dbReference>
<dbReference type="PROSITE" id="PS50292">
    <property type="entry name" value="PEROXIDASE_3"/>
    <property type="match status" value="1"/>
</dbReference>
<keyword evidence="1" id="KW-0560">Oxidoreductase</keyword>
<comment type="caution">
    <text evidence="4">The sequence shown here is derived from an EMBL/GenBank/DDBJ whole genome shotgun (WGS) entry which is preliminary data.</text>
</comment>
<proteinExistence type="predicted"/>
<keyword evidence="2" id="KW-0479">Metal-binding</keyword>